<dbReference type="Proteomes" id="UP000016600">
    <property type="component" value="Unassembled WGS sequence"/>
</dbReference>
<protein>
    <submittedName>
        <fullName evidence="2">Uncharacterized protein</fullName>
    </submittedName>
</protein>
<dbReference type="AlphaFoldDB" id="U2MU05"/>
<evidence type="ECO:0000313" key="3">
    <source>
        <dbReference type="Proteomes" id="UP000016600"/>
    </source>
</evidence>
<feature type="transmembrane region" description="Helical" evidence="1">
    <location>
        <begin position="6"/>
        <end position="30"/>
    </location>
</feature>
<accession>U2MU05</accession>
<name>U2MU05_9BACT</name>
<sequence>MVLAAIAAGLLYITDSFWMSLGIILLLLVADHLVQQYVGKNGKTD</sequence>
<comment type="caution">
    <text evidence="2">The sequence shown here is derived from an EMBL/GenBank/DDBJ whole genome shotgun (WGS) entry which is preliminary data.</text>
</comment>
<keyword evidence="1" id="KW-0472">Membrane</keyword>
<keyword evidence="1" id="KW-1133">Transmembrane helix</keyword>
<proteinExistence type="predicted"/>
<gene>
    <name evidence="2" type="ORF">HMPREF1218_1435</name>
</gene>
<organism evidence="2 3">
    <name type="scientific">Hoylesella pleuritidis F0068</name>
    <dbReference type="NCBI Taxonomy" id="1081904"/>
    <lineage>
        <taxon>Bacteria</taxon>
        <taxon>Pseudomonadati</taxon>
        <taxon>Bacteroidota</taxon>
        <taxon>Bacteroidia</taxon>
        <taxon>Bacteroidales</taxon>
        <taxon>Prevotellaceae</taxon>
        <taxon>Hoylesella</taxon>
    </lineage>
</organism>
<keyword evidence="1" id="KW-0812">Transmembrane</keyword>
<evidence type="ECO:0000256" key="1">
    <source>
        <dbReference type="SAM" id="Phobius"/>
    </source>
</evidence>
<dbReference type="EMBL" id="AWET01000021">
    <property type="protein sequence ID" value="ERK02724.1"/>
    <property type="molecule type" value="Genomic_DNA"/>
</dbReference>
<evidence type="ECO:0000313" key="2">
    <source>
        <dbReference type="EMBL" id="ERK02724.1"/>
    </source>
</evidence>
<dbReference type="PATRIC" id="fig|1081904.3.peg.1055"/>
<keyword evidence="3" id="KW-1185">Reference proteome</keyword>
<reference evidence="2 3" key="1">
    <citation type="submission" date="2013-08" db="EMBL/GenBank/DDBJ databases">
        <authorList>
            <person name="Durkin A.S."/>
            <person name="Haft D.R."/>
            <person name="McCorrison J."/>
            <person name="Torralba M."/>
            <person name="Gillis M."/>
            <person name="Haft D.H."/>
            <person name="Methe B."/>
            <person name="Sutton G."/>
            <person name="Nelson K.E."/>
        </authorList>
    </citation>
    <scope>NUCLEOTIDE SEQUENCE [LARGE SCALE GENOMIC DNA]</scope>
    <source>
        <strain evidence="2 3">F0068</strain>
    </source>
</reference>